<reference evidence="3 4" key="1">
    <citation type="submission" date="2024-05" db="EMBL/GenBank/DDBJ databases">
        <authorList>
            <person name="Kim H.-Y."/>
            <person name="Kim E."/>
            <person name="Cai Y."/>
            <person name="Yang S.-M."/>
            <person name="Lee W."/>
        </authorList>
    </citation>
    <scope>NUCLEOTIDE SEQUENCE [LARGE SCALE GENOMIC DNA]</scope>
    <source>
        <strain evidence="3 4">FBL11</strain>
    </source>
</reference>
<feature type="signal peptide" evidence="2">
    <location>
        <begin position="1"/>
        <end position="27"/>
    </location>
</feature>
<name>A0ABU9X5R8_9GAMM</name>
<protein>
    <recommendedName>
        <fullName evidence="5">DUF11 domain-containing protein</fullName>
    </recommendedName>
</protein>
<evidence type="ECO:0008006" key="5">
    <source>
        <dbReference type="Google" id="ProtNLM"/>
    </source>
</evidence>
<evidence type="ECO:0000256" key="2">
    <source>
        <dbReference type="SAM" id="SignalP"/>
    </source>
</evidence>
<proteinExistence type="predicted"/>
<evidence type="ECO:0000313" key="4">
    <source>
        <dbReference type="Proteomes" id="UP001461960"/>
    </source>
</evidence>
<sequence length="705" mass="73854">MKSSNFKYSVLTVGIAAALGISSAANAAEVVAESAPSIENIASATYKIGTVSQTPVNSNPVTVNITQSAAFSLTAKNDDDNAADDYNRNLTVTPKGRVTFNHTLTNSGNVKDTYTLNLAQGGTIPGAEFGQDPTSSYDLDATNVTYTIYNADNSVKSSTTVTGTEFQSTEIQLQPNERADISIAAKTKGNVGGNSQNLTLSASSAFFTNPDNNATTTPLTNVNNSQTKLPVFKITSKVSSTLNLNDPTSKVTYTVTVRNDETASYAVNAENITVFDGLPEGLRLADQPNLSVSNNATIVPGIEGKGNSTANDSIKVTLLNLAPGETATITFDVQRDQAEPLADPKKTINHASVKLNLGNSVVMVDSTDSTAPEQNTDEFYPAGDDSEVTDGSVSTVTGSDSAAPLVANQRAINLVTPTTKEIPTNTSETTLVTHSAVIQNTGKEVEGDEPGEVKFTIAPDANNKVTVVTGSVELVYDDNNPATPNATYTILRDINGDNELTNAVPKDGAPPWTGMAPGSKITINYDVESNDAVVGTTENITVAMVLGGNDVPTTGERLVQNKTQVKGLTLDKKQALNKACAAGATLTFTKDDVAAEPGDCIVYKITAFNQFSNVDARFTFDDLIITDTTDRFDNKAQILTTNTTPAFTVKLDDVANANALPVDNSYGATIGATAISGEVTSLAPQKYAALVFAVQINPTGADGSL</sequence>
<dbReference type="EMBL" id="JBDGHN010000002">
    <property type="protein sequence ID" value="MEN2750735.1"/>
    <property type="molecule type" value="Genomic_DNA"/>
</dbReference>
<accession>A0ABU9X5R8</accession>
<feature type="chain" id="PRO_5046867783" description="DUF11 domain-containing protein" evidence="2">
    <location>
        <begin position="28"/>
        <end position="705"/>
    </location>
</feature>
<dbReference type="RefSeq" id="WP_299216138.1">
    <property type="nucleotide sequence ID" value="NZ_JBDGHN010000002.1"/>
</dbReference>
<comment type="caution">
    <text evidence="3">The sequence shown here is derived from an EMBL/GenBank/DDBJ whole genome shotgun (WGS) entry which is preliminary data.</text>
</comment>
<evidence type="ECO:0000313" key="3">
    <source>
        <dbReference type="EMBL" id="MEN2750735.1"/>
    </source>
</evidence>
<keyword evidence="2" id="KW-0732">Signal</keyword>
<organism evidence="3 4">
    <name type="scientific">Psychrobacter saeujeotis</name>
    <dbReference type="NCBI Taxonomy" id="3143436"/>
    <lineage>
        <taxon>Bacteria</taxon>
        <taxon>Pseudomonadati</taxon>
        <taxon>Pseudomonadota</taxon>
        <taxon>Gammaproteobacteria</taxon>
        <taxon>Moraxellales</taxon>
        <taxon>Moraxellaceae</taxon>
        <taxon>Psychrobacter</taxon>
    </lineage>
</organism>
<dbReference type="Proteomes" id="UP001461960">
    <property type="component" value="Unassembled WGS sequence"/>
</dbReference>
<gene>
    <name evidence="3" type="ORF">AAIR29_03730</name>
</gene>
<feature type="region of interest" description="Disordered" evidence="1">
    <location>
        <begin position="368"/>
        <end position="387"/>
    </location>
</feature>
<keyword evidence="4" id="KW-1185">Reference proteome</keyword>
<evidence type="ECO:0000256" key="1">
    <source>
        <dbReference type="SAM" id="MobiDB-lite"/>
    </source>
</evidence>